<evidence type="ECO:0000313" key="7">
    <source>
        <dbReference type="Proteomes" id="UP000199159"/>
    </source>
</evidence>
<dbReference type="STRING" id="930152.SAMN05216565_11462"/>
<protein>
    <submittedName>
        <fullName evidence="6">DNA-binding transcriptional regulator, IclR family</fullName>
    </submittedName>
</protein>
<keyword evidence="1" id="KW-0805">Transcription regulation</keyword>
<evidence type="ECO:0000313" key="6">
    <source>
        <dbReference type="EMBL" id="SDP93444.1"/>
    </source>
</evidence>
<dbReference type="PANTHER" id="PTHR30136:SF35">
    <property type="entry name" value="HTH-TYPE TRANSCRIPTIONAL REGULATOR RV1719"/>
    <property type="match status" value="1"/>
</dbReference>
<dbReference type="EMBL" id="FNJU01000014">
    <property type="protein sequence ID" value="SDP93444.1"/>
    <property type="molecule type" value="Genomic_DNA"/>
</dbReference>
<dbReference type="SUPFAM" id="SSF46785">
    <property type="entry name" value="Winged helix' DNA-binding domain"/>
    <property type="match status" value="1"/>
</dbReference>
<feature type="domain" description="HTH iclR-type" evidence="4">
    <location>
        <begin position="9"/>
        <end position="71"/>
    </location>
</feature>
<dbReference type="Gene3D" id="1.10.10.10">
    <property type="entry name" value="Winged helix-like DNA-binding domain superfamily/Winged helix DNA-binding domain"/>
    <property type="match status" value="1"/>
</dbReference>
<dbReference type="InterPro" id="IPR029016">
    <property type="entry name" value="GAF-like_dom_sf"/>
</dbReference>
<dbReference type="PANTHER" id="PTHR30136">
    <property type="entry name" value="HELIX-TURN-HELIX TRANSCRIPTIONAL REGULATOR, ICLR FAMILY"/>
    <property type="match status" value="1"/>
</dbReference>
<feature type="domain" description="IclR-ED" evidence="5">
    <location>
        <begin position="72"/>
        <end position="254"/>
    </location>
</feature>
<name>A0A1H0WRV6_9BACI</name>
<evidence type="ECO:0000259" key="5">
    <source>
        <dbReference type="PROSITE" id="PS51078"/>
    </source>
</evidence>
<proteinExistence type="predicted"/>
<dbReference type="SMART" id="SM00346">
    <property type="entry name" value="HTH_ICLR"/>
    <property type="match status" value="1"/>
</dbReference>
<sequence>MTTSKQPYGTVLLKAKLILDFLSSSDEPQNLNTIAKHTELTNSTALKILDTLLLIGYVHKNIESKKFSLGQALIKYANKAINQLDIKDIAQPHLEELNKITTETVHLGILEDKNIVYVKKLESKKPVSLYSQVGKIIPLYCSAMGKAILADKPDVEIEQYLGQTTLVQHTANTLTTKNEFIEEISKIRQLGYAFDNSEHENDVFCVGASLSVNEKNYGAISVSVPEYRLTDSFRQELIEAVQKCKSNILADLQS</sequence>
<dbReference type="Pfam" id="PF01614">
    <property type="entry name" value="IclR_C"/>
    <property type="match status" value="1"/>
</dbReference>
<dbReference type="GO" id="GO:0045892">
    <property type="term" value="P:negative regulation of DNA-templated transcription"/>
    <property type="evidence" value="ECO:0007669"/>
    <property type="project" value="TreeGrafter"/>
</dbReference>
<dbReference type="RefSeq" id="WP_090858619.1">
    <property type="nucleotide sequence ID" value="NZ_FNJU01000014.1"/>
</dbReference>
<dbReference type="GO" id="GO:0003677">
    <property type="term" value="F:DNA binding"/>
    <property type="evidence" value="ECO:0007669"/>
    <property type="project" value="UniProtKB-KW"/>
</dbReference>
<dbReference type="Gene3D" id="3.30.450.40">
    <property type="match status" value="1"/>
</dbReference>
<dbReference type="SUPFAM" id="SSF55781">
    <property type="entry name" value="GAF domain-like"/>
    <property type="match status" value="1"/>
</dbReference>
<evidence type="ECO:0000256" key="2">
    <source>
        <dbReference type="ARBA" id="ARBA00023125"/>
    </source>
</evidence>
<accession>A0A1H0WRV6</accession>
<evidence type="ECO:0000259" key="4">
    <source>
        <dbReference type="PROSITE" id="PS51077"/>
    </source>
</evidence>
<dbReference type="GO" id="GO:0003700">
    <property type="term" value="F:DNA-binding transcription factor activity"/>
    <property type="evidence" value="ECO:0007669"/>
    <property type="project" value="TreeGrafter"/>
</dbReference>
<dbReference type="InterPro" id="IPR036390">
    <property type="entry name" value="WH_DNA-bd_sf"/>
</dbReference>
<organism evidence="6 7">
    <name type="scientific">Litchfieldia salsa</name>
    <dbReference type="NCBI Taxonomy" id="930152"/>
    <lineage>
        <taxon>Bacteria</taxon>
        <taxon>Bacillati</taxon>
        <taxon>Bacillota</taxon>
        <taxon>Bacilli</taxon>
        <taxon>Bacillales</taxon>
        <taxon>Bacillaceae</taxon>
        <taxon>Litchfieldia</taxon>
    </lineage>
</organism>
<dbReference type="Pfam" id="PF09339">
    <property type="entry name" value="HTH_IclR"/>
    <property type="match status" value="1"/>
</dbReference>
<keyword evidence="7" id="KW-1185">Reference proteome</keyword>
<keyword evidence="2 6" id="KW-0238">DNA-binding</keyword>
<dbReference type="InterPro" id="IPR005471">
    <property type="entry name" value="Tscrpt_reg_IclR_N"/>
</dbReference>
<evidence type="ECO:0000256" key="1">
    <source>
        <dbReference type="ARBA" id="ARBA00023015"/>
    </source>
</evidence>
<reference evidence="7" key="1">
    <citation type="submission" date="2016-10" db="EMBL/GenBank/DDBJ databases">
        <authorList>
            <person name="Varghese N."/>
            <person name="Submissions S."/>
        </authorList>
    </citation>
    <scope>NUCLEOTIDE SEQUENCE [LARGE SCALE GENOMIC DNA]</scope>
    <source>
        <strain evidence="7">IBRC-M10078</strain>
    </source>
</reference>
<dbReference type="Proteomes" id="UP000199159">
    <property type="component" value="Unassembled WGS sequence"/>
</dbReference>
<gene>
    <name evidence="6" type="ORF">SAMN05216565_11462</name>
</gene>
<dbReference type="AlphaFoldDB" id="A0A1H0WRV6"/>
<dbReference type="OrthoDB" id="9791752at2"/>
<dbReference type="InterPro" id="IPR050707">
    <property type="entry name" value="HTH_MetabolicPath_Reg"/>
</dbReference>
<dbReference type="InterPro" id="IPR014757">
    <property type="entry name" value="Tscrpt_reg_IclR_C"/>
</dbReference>
<dbReference type="PROSITE" id="PS51077">
    <property type="entry name" value="HTH_ICLR"/>
    <property type="match status" value="1"/>
</dbReference>
<dbReference type="InterPro" id="IPR036388">
    <property type="entry name" value="WH-like_DNA-bd_sf"/>
</dbReference>
<keyword evidence="3" id="KW-0804">Transcription</keyword>
<dbReference type="PROSITE" id="PS51078">
    <property type="entry name" value="ICLR_ED"/>
    <property type="match status" value="1"/>
</dbReference>
<evidence type="ECO:0000256" key="3">
    <source>
        <dbReference type="ARBA" id="ARBA00023163"/>
    </source>
</evidence>